<organism evidence="6 7">
    <name type="scientific">Thalassovita litoralis</name>
    <dbReference type="NCBI Taxonomy" id="1010611"/>
    <lineage>
        <taxon>Bacteria</taxon>
        <taxon>Pseudomonadati</taxon>
        <taxon>Pseudomonadota</taxon>
        <taxon>Alphaproteobacteria</taxon>
        <taxon>Rhodobacterales</taxon>
        <taxon>Roseobacteraceae</taxon>
        <taxon>Thalassovita</taxon>
    </lineage>
</organism>
<dbReference type="InterPro" id="IPR050109">
    <property type="entry name" value="HTH-type_TetR-like_transc_reg"/>
</dbReference>
<dbReference type="SUPFAM" id="SSF48498">
    <property type="entry name" value="Tetracyclin repressor-like, C-terminal domain"/>
    <property type="match status" value="1"/>
</dbReference>
<dbReference type="RefSeq" id="WP_185958986.1">
    <property type="nucleotide sequence ID" value="NZ_FXTO01000011.1"/>
</dbReference>
<accession>A0A521DID4</accession>
<keyword evidence="1" id="KW-0805">Transcription regulation</keyword>
<name>A0A521DID4_9RHOB</name>
<dbReference type="InterPro" id="IPR036271">
    <property type="entry name" value="Tet_transcr_reg_TetR-rel_C_sf"/>
</dbReference>
<keyword evidence="2 4" id="KW-0238">DNA-binding</keyword>
<keyword evidence="7" id="KW-1185">Reference proteome</keyword>
<feature type="DNA-binding region" description="H-T-H motif" evidence="4">
    <location>
        <begin position="44"/>
        <end position="63"/>
    </location>
</feature>
<proteinExistence type="predicted"/>
<dbReference type="GO" id="GO:0003700">
    <property type="term" value="F:DNA-binding transcription factor activity"/>
    <property type="evidence" value="ECO:0007669"/>
    <property type="project" value="TreeGrafter"/>
</dbReference>
<dbReference type="InterPro" id="IPR001647">
    <property type="entry name" value="HTH_TetR"/>
</dbReference>
<sequence>MGKETVNRKSRRGRPVQIAPERREAMVLDAVAVLLCDHPLDAISMADVAAHVSMSKRTLYAMFPSREAMLLAALARMVEQVFRPLTAEESELPLESRLRRLLTVNKMPGLERNSIELLRAVVAGQKQFPELARRVHRAGWYPMVGLLRQELCRAVARGEIAKGDVPAQQAAELLLDMTFEDVLPHLLDPGADMLGPEQRAQRRDLALGVFLRGISGIDATG</sequence>
<dbReference type="InterPro" id="IPR009057">
    <property type="entry name" value="Homeodomain-like_sf"/>
</dbReference>
<reference evidence="6 7" key="1">
    <citation type="submission" date="2017-05" db="EMBL/GenBank/DDBJ databases">
        <authorList>
            <person name="Varghese N."/>
            <person name="Submissions S."/>
        </authorList>
    </citation>
    <scope>NUCLEOTIDE SEQUENCE [LARGE SCALE GENOMIC DNA]</scope>
    <source>
        <strain evidence="6 7">DSM 29506</strain>
    </source>
</reference>
<dbReference type="AlphaFoldDB" id="A0A521DID4"/>
<dbReference type="PANTHER" id="PTHR30055:SF234">
    <property type="entry name" value="HTH-TYPE TRANSCRIPTIONAL REGULATOR BETI"/>
    <property type="match status" value="1"/>
</dbReference>
<feature type="domain" description="HTH tetR-type" evidence="5">
    <location>
        <begin position="21"/>
        <end position="81"/>
    </location>
</feature>
<evidence type="ECO:0000313" key="6">
    <source>
        <dbReference type="EMBL" id="SMO71524.1"/>
    </source>
</evidence>
<dbReference type="InterPro" id="IPR039536">
    <property type="entry name" value="TetR_C_Proteobacteria"/>
</dbReference>
<dbReference type="GO" id="GO:0000976">
    <property type="term" value="F:transcription cis-regulatory region binding"/>
    <property type="evidence" value="ECO:0007669"/>
    <property type="project" value="TreeGrafter"/>
</dbReference>
<evidence type="ECO:0000256" key="2">
    <source>
        <dbReference type="ARBA" id="ARBA00023125"/>
    </source>
</evidence>
<evidence type="ECO:0000256" key="4">
    <source>
        <dbReference type="PROSITE-ProRule" id="PRU00335"/>
    </source>
</evidence>
<evidence type="ECO:0000259" key="5">
    <source>
        <dbReference type="PROSITE" id="PS50977"/>
    </source>
</evidence>
<dbReference type="Proteomes" id="UP000316030">
    <property type="component" value="Unassembled WGS sequence"/>
</dbReference>
<gene>
    <name evidence="6" type="ORF">SAMN06265173_11123</name>
</gene>
<dbReference type="Gene3D" id="1.10.357.10">
    <property type="entry name" value="Tetracycline Repressor, domain 2"/>
    <property type="match status" value="1"/>
</dbReference>
<dbReference type="SUPFAM" id="SSF46689">
    <property type="entry name" value="Homeodomain-like"/>
    <property type="match status" value="1"/>
</dbReference>
<evidence type="ECO:0000313" key="7">
    <source>
        <dbReference type="Proteomes" id="UP000316030"/>
    </source>
</evidence>
<evidence type="ECO:0000256" key="3">
    <source>
        <dbReference type="ARBA" id="ARBA00023163"/>
    </source>
</evidence>
<dbReference type="Pfam" id="PF14246">
    <property type="entry name" value="TetR_C_7"/>
    <property type="match status" value="1"/>
</dbReference>
<dbReference type="PROSITE" id="PS50977">
    <property type="entry name" value="HTH_TETR_2"/>
    <property type="match status" value="1"/>
</dbReference>
<dbReference type="Pfam" id="PF00440">
    <property type="entry name" value="TetR_N"/>
    <property type="match status" value="1"/>
</dbReference>
<evidence type="ECO:0000256" key="1">
    <source>
        <dbReference type="ARBA" id="ARBA00023015"/>
    </source>
</evidence>
<dbReference type="EMBL" id="FXTO01000011">
    <property type="protein sequence ID" value="SMO71524.1"/>
    <property type="molecule type" value="Genomic_DNA"/>
</dbReference>
<protein>
    <submittedName>
        <fullName evidence="6">Transcriptional regulator, TetR family</fullName>
    </submittedName>
</protein>
<keyword evidence="3" id="KW-0804">Transcription</keyword>
<dbReference type="PANTHER" id="PTHR30055">
    <property type="entry name" value="HTH-TYPE TRANSCRIPTIONAL REGULATOR RUTR"/>
    <property type="match status" value="1"/>
</dbReference>